<evidence type="ECO:0000313" key="2">
    <source>
        <dbReference type="Proteomes" id="UP000034883"/>
    </source>
</evidence>
<name>A0A0F6SH31_9BACT</name>
<reference evidence="1 2" key="1">
    <citation type="submission" date="2015-03" db="EMBL/GenBank/DDBJ databases">
        <title>Genome assembly of Sandaracinus amylolyticus DSM 53668.</title>
        <authorList>
            <person name="Sharma G."/>
            <person name="Subramanian S."/>
        </authorList>
    </citation>
    <scope>NUCLEOTIDE SEQUENCE [LARGE SCALE GENOMIC DNA]</scope>
    <source>
        <strain evidence="1 2">DSM 53668</strain>
    </source>
</reference>
<dbReference type="KEGG" id="samy:DB32_006883"/>
<proteinExistence type="predicted"/>
<evidence type="ECO:0000313" key="1">
    <source>
        <dbReference type="EMBL" id="AKF09734.1"/>
    </source>
</evidence>
<protein>
    <submittedName>
        <fullName evidence="1">Uncharacterized protein</fullName>
    </submittedName>
</protein>
<gene>
    <name evidence="1" type="ORF">DB32_006883</name>
</gene>
<organism evidence="1 2">
    <name type="scientific">Sandaracinus amylolyticus</name>
    <dbReference type="NCBI Taxonomy" id="927083"/>
    <lineage>
        <taxon>Bacteria</taxon>
        <taxon>Pseudomonadati</taxon>
        <taxon>Myxococcota</taxon>
        <taxon>Polyangia</taxon>
        <taxon>Polyangiales</taxon>
        <taxon>Sandaracinaceae</taxon>
        <taxon>Sandaracinus</taxon>
    </lineage>
</organism>
<dbReference type="Proteomes" id="UP000034883">
    <property type="component" value="Chromosome"/>
</dbReference>
<accession>A0A0F6SH31</accession>
<sequence length="38" mass="4308">MPQPPASRATSTRPAARRRWFELIATIGRRPSGRTRDS</sequence>
<dbReference type="AlphaFoldDB" id="A0A0F6SH31"/>
<keyword evidence="2" id="KW-1185">Reference proteome</keyword>
<dbReference type="EMBL" id="CP011125">
    <property type="protein sequence ID" value="AKF09734.1"/>
    <property type="molecule type" value="Genomic_DNA"/>
</dbReference>